<sequence>MTKLPCPLPDLVTILQHLHANGFLGERDLASVFHHVKLCQAARRFAAFRHPMSNALQRWVGLPFGASQSPLIFVELTTAACAIFQAECDSRGLHVRVYVYVDDIMLLGRTHADVRGAFAVLDEVGEELGFEWKLSKDRGRDVALQQLEMLGLLFDTVRQELRMSPDKRTAYAAAIAALLATAAADQPVTRTALQTVVGKLSFITRACRWGATFLQSLHDSLVTVQPGASSTIRLQPGVIDDLRSWHSLLRADSSVRDGVKCCAVADIDLVRGAFRGPEGAVIFTDASGRGWWAEVVGGWTPDEQSLHVARLELTAVLHALQTWAPSLAHPGPPAAASQRCAACDRLVGPAYGWWGRRCETCPCFGHRNWLGVAASAYPGGWYSCTACLLLEAGLGQGAVDPYVSILAARAVGLTGSAVGEGSAATYESHRRRFQNLCTGVLGLGSEAAFPRERGADLNRAVVCLFLAHAASRYAASTVDGTLSALGDWQRPPAAASQRCAACDRLVGPAYGWWGRRCETCPCFGHRNWLGVAASAYPGGWYSCTACLLLEAGLGQGAVDPYVSILAARAVGLTGSAVGEGSAATYESHRRRFQNLCTGVLGLGSEAAFPRERGADLNRAVVCLFLAHAASRYAASTVDGTLSALGDWQRSRGIPAA</sequence>
<dbReference type="Gene3D" id="3.10.10.10">
    <property type="entry name" value="HIV Type 1 Reverse Transcriptase, subunit A, domain 1"/>
    <property type="match status" value="1"/>
</dbReference>
<feature type="domain" description="Reverse transcriptase" evidence="1">
    <location>
        <begin position="1"/>
        <end position="154"/>
    </location>
</feature>
<dbReference type="PANTHER" id="PTHR33050:SF7">
    <property type="entry name" value="RIBONUCLEASE H"/>
    <property type="match status" value="1"/>
</dbReference>
<dbReference type="SUPFAM" id="SSF56672">
    <property type="entry name" value="DNA/RNA polymerases"/>
    <property type="match status" value="1"/>
</dbReference>
<dbReference type="PANTHER" id="PTHR33050">
    <property type="entry name" value="REVERSE TRANSCRIPTASE DOMAIN-CONTAINING PROTEIN"/>
    <property type="match status" value="1"/>
</dbReference>
<evidence type="ECO:0000259" key="1">
    <source>
        <dbReference type="PROSITE" id="PS50878"/>
    </source>
</evidence>
<keyword evidence="3" id="KW-1185">Reference proteome</keyword>
<dbReference type="EMBL" id="PGGS01000004">
    <property type="protein sequence ID" value="PNH12737.1"/>
    <property type="molecule type" value="Genomic_DNA"/>
</dbReference>
<accession>A0A2J8AJP1</accession>
<dbReference type="InterPro" id="IPR043502">
    <property type="entry name" value="DNA/RNA_pol_sf"/>
</dbReference>
<protein>
    <recommendedName>
        <fullName evidence="1">Reverse transcriptase domain-containing protein</fullName>
    </recommendedName>
</protein>
<dbReference type="PROSITE" id="PS50878">
    <property type="entry name" value="RT_POL"/>
    <property type="match status" value="1"/>
</dbReference>
<gene>
    <name evidence="2" type="ORF">TSOC_000315</name>
</gene>
<dbReference type="OrthoDB" id="2897838at2759"/>
<dbReference type="Proteomes" id="UP000236333">
    <property type="component" value="Unassembled WGS sequence"/>
</dbReference>
<comment type="caution">
    <text evidence="2">The sequence shown here is derived from an EMBL/GenBank/DDBJ whole genome shotgun (WGS) entry which is preliminary data.</text>
</comment>
<name>A0A2J8AJP1_9CHLO</name>
<dbReference type="InterPro" id="IPR043128">
    <property type="entry name" value="Rev_trsase/Diguanyl_cyclase"/>
</dbReference>
<dbReference type="InterPro" id="IPR052055">
    <property type="entry name" value="Hepadnavirus_pol/RT"/>
</dbReference>
<proteinExistence type="predicted"/>
<evidence type="ECO:0000313" key="2">
    <source>
        <dbReference type="EMBL" id="PNH12737.1"/>
    </source>
</evidence>
<dbReference type="InterPro" id="IPR000477">
    <property type="entry name" value="RT_dom"/>
</dbReference>
<dbReference type="Gene3D" id="3.30.70.270">
    <property type="match status" value="1"/>
</dbReference>
<reference evidence="2 3" key="1">
    <citation type="journal article" date="2017" name="Mol. Biol. Evol.">
        <title>The 4-celled Tetrabaena socialis nuclear genome reveals the essential components for genetic control of cell number at the origin of multicellularity in the volvocine lineage.</title>
        <authorList>
            <person name="Featherston J."/>
            <person name="Arakaki Y."/>
            <person name="Hanschen E.R."/>
            <person name="Ferris P.J."/>
            <person name="Michod R.E."/>
            <person name="Olson B.J.S.C."/>
            <person name="Nozaki H."/>
            <person name="Durand P.M."/>
        </authorList>
    </citation>
    <scope>NUCLEOTIDE SEQUENCE [LARGE SCALE GENOMIC DNA]</scope>
    <source>
        <strain evidence="2 3">NIES-571</strain>
    </source>
</reference>
<dbReference type="AlphaFoldDB" id="A0A2J8AJP1"/>
<organism evidence="2 3">
    <name type="scientific">Tetrabaena socialis</name>
    <dbReference type="NCBI Taxonomy" id="47790"/>
    <lineage>
        <taxon>Eukaryota</taxon>
        <taxon>Viridiplantae</taxon>
        <taxon>Chlorophyta</taxon>
        <taxon>core chlorophytes</taxon>
        <taxon>Chlorophyceae</taxon>
        <taxon>CS clade</taxon>
        <taxon>Chlamydomonadales</taxon>
        <taxon>Tetrabaenaceae</taxon>
        <taxon>Tetrabaena</taxon>
    </lineage>
</organism>
<evidence type="ECO:0000313" key="3">
    <source>
        <dbReference type="Proteomes" id="UP000236333"/>
    </source>
</evidence>
<dbReference type="Pfam" id="PF00078">
    <property type="entry name" value="RVT_1"/>
    <property type="match status" value="1"/>
</dbReference>